<dbReference type="Gene3D" id="1.10.260.40">
    <property type="entry name" value="lambda repressor-like DNA-binding domains"/>
    <property type="match status" value="1"/>
</dbReference>
<dbReference type="PROSITE" id="PS50932">
    <property type="entry name" value="HTH_LACI_2"/>
    <property type="match status" value="1"/>
</dbReference>
<dbReference type="GO" id="GO:0003700">
    <property type="term" value="F:DNA-binding transcription factor activity"/>
    <property type="evidence" value="ECO:0007669"/>
    <property type="project" value="TreeGrafter"/>
</dbReference>
<dbReference type="InterPro" id="IPR046335">
    <property type="entry name" value="LacI/GalR-like_sensor"/>
</dbReference>
<evidence type="ECO:0000256" key="1">
    <source>
        <dbReference type="ARBA" id="ARBA00022491"/>
    </source>
</evidence>
<evidence type="ECO:0000313" key="7">
    <source>
        <dbReference type="Proteomes" id="UP000766246"/>
    </source>
</evidence>
<dbReference type="GO" id="GO:0000976">
    <property type="term" value="F:transcription cis-regulatory region binding"/>
    <property type="evidence" value="ECO:0007669"/>
    <property type="project" value="TreeGrafter"/>
</dbReference>
<comment type="caution">
    <text evidence="6">The sequence shown here is derived from an EMBL/GenBank/DDBJ whole genome shotgun (WGS) entry which is preliminary data.</text>
</comment>
<evidence type="ECO:0000313" key="6">
    <source>
        <dbReference type="EMBL" id="MBE5920010.1"/>
    </source>
</evidence>
<dbReference type="Gene3D" id="3.40.50.2300">
    <property type="match status" value="2"/>
</dbReference>
<evidence type="ECO:0000256" key="4">
    <source>
        <dbReference type="ARBA" id="ARBA00023163"/>
    </source>
</evidence>
<keyword evidence="2" id="KW-0805">Transcription regulation</keyword>
<feature type="domain" description="HTH lacI-type" evidence="5">
    <location>
        <begin position="5"/>
        <end position="58"/>
    </location>
</feature>
<gene>
    <name evidence="6" type="ORF">E7272_09220</name>
</gene>
<dbReference type="SUPFAM" id="SSF47413">
    <property type="entry name" value="lambda repressor-like DNA-binding domains"/>
    <property type="match status" value="1"/>
</dbReference>
<dbReference type="AlphaFoldDB" id="A0A927YLT6"/>
<accession>A0A927YLT6</accession>
<dbReference type="InterPro" id="IPR010982">
    <property type="entry name" value="Lambda_DNA-bd_dom_sf"/>
</dbReference>
<dbReference type="PANTHER" id="PTHR30146">
    <property type="entry name" value="LACI-RELATED TRANSCRIPTIONAL REPRESSOR"/>
    <property type="match status" value="1"/>
</dbReference>
<dbReference type="SUPFAM" id="SSF53822">
    <property type="entry name" value="Periplasmic binding protein-like I"/>
    <property type="match status" value="1"/>
</dbReference>
<dbReference type="Pfam" id="PF13377">
    <property type="entry name" value="Peripla_BP_3"/>
    <property type="match status" value="1"/>
</dbReference>
<dbReference type="InterPro" id="IPR028082">
    <property type="entry name" value="Peripla_BP_I"/>
</dbReference>
<dbReference type="PANTHER" id="PTHR30146:SF148">
    <property type="entry name" value="HTH-TYPE TRANSCRIPTIONAL REPRESSOR PURR-RELATED"/>
    <property type="match status" value="1"/>
</dbReference>
<dbReference type="InterPro" id="IPR000843">
    <property type="entry name" value="HTH_LacI"/>
</dbReference>
<reference evidence="6" key="1">
    <citation type="submission" date="2019-04" db="EMBL/GenBank/DDBJ databases">
        <title>Evolution of Biomass-Degrading Anaerobic Consortia Revealed by Metagenomics.</title>
        <authorList>
            <person name="Peng X."/>
        </authorList>
    </citation>
    <scope>NUCLEOTIDE SEQUENCE</scope>
    <source>
        <strain evidence="6">SIG311</strain>
    </source>
</reference>
<proteinExistence type="predicted"/>
<protein>
    <submittedName>
        <fullName evidence="6">LacI family transcriptional regulator</fullName>
    </submittedName>
</protein>
<evidence type="ECO:0000256" key="2">
    <source>
        <dbReference type="ARBA" id="ARBA00023015"/>
    </source>
</evidence>
<organism evidence="6 7">
    <name type="scientific">Pseudobutyrivibrio ruminis</name>
    <dbReference type="NCBI Taxonomy" id="46206"/>
    <lineage>
        <taxon>Bacteria</taxon>
        <taxon>Bacillati</taxon>
        <taxon>Bacillota</taxon>
        <taxon>Clostridia</taxon>
        <taxon>Lachnospirales</taxon>
        <taxon>Lachnospiraceae</taxon>
        <taxon>Pseudobutyrivibrio</taxon>
    </lineage>
</organism>
<dbReference type="EMBL" id="SVER01000022">
    <property type="protein sequence ID" value="MBE5920010.1"/>
    <property type="molecule type" value="Genomic_DNA"/>
</dbReference>
<evidence type="ECO:0000259" key="5">
    <source>
        <dbReference type="PROSITE" id="PS50932"/>
    </source>
</evidence>
<keyword evidence="4" id="KW-0804">Transcription</keyword>
<keyword evidence="3" id="KW-0238">DNA-binding</keyword>
<keyword evidence="1" id="KW-0678">Repressor</keyword>
<name>A0A927YLT6_9FIRM</name>
<sequence>MAKSVKLADIAKQCGVSSVTVSKALSGQKGVSEEMREKIVSLADELGYKQPSAKRVQEIPTKSYNIAVLIHEKYLDKYDSFYFRLYQTIASSAVAKGSFTTLEIVNDVTEKSLSLPLTVQENKADGVIIMGKFSTEYIDMLISTPNHVPYVYLDTCDARVDMDSVISDSFYGSYYLTNYLFEMGHKKIGFMGNIMGTSSITDRYLGYVKSLMEHGQDIKDICIIDDRSEETGIMYGSDKLKLPKVLPTAFVCNCDLAASVLIKRLEDEGYNVPDDFSVVGYDNYLFPGLCDVEITTYEVDMVEMVKKVLDIIIKRIEGKPYKAGINIVEGKMIVRNSVKKI</sequence>
<dbReference type="SMART" id="SM00354">
    <property type="entry name" value="HTH_LACI"/>
    <property type="match status" value="1"/>
</dbReference>
<dbReference type="Proteomes" id="UP000766246">
    <property type="component" value="Unassembled WGS sequence"/>
</dbReference>
<dbReference type="CDD" id="cd01392">
    <property type="entry name" value="HTH_LacI"/>
    <property type="match status" value="1"/>
</dbReference>
<dbReference type="Pfam" id="PF00356">
    <property type="entry name" value="LacI"/>
    <property type="match status" value="1"/>
</dbReference>
<evidence type="ECO:0000256" key="3">
    <source>
        <dbReference type="ARBA" id="ARBA00023125"/>
    </source>
</evidence>